<evidence type="ECO:0000313" key="3">
    <source>
        <dbReference type="EMBL" id="CEN53974.1"/>
    </source>
</evidence>
<protein>
    <submittedName>
        <fullName evidence="3">Glycosyltransferase family 6</fullName>
    </submittedName>
</protein>
<evidence type="ECO:0000313" key="4">
    <source>
        <dbReference type="Proteomes" id="UP000038200"/>
    </source>
</evidence>
<dbReference type="Pfam" id="PF01531">
    <property type="entry name" value="Glyco_transf_11"/>
    <property type="match status" value="1"/>
</dbReference>
<accession>A0A0B7ITL4</accession>
<gene>
    <name evidence="3" type="ORF">CCAND93_670012</name>
</gene>
<dbReference type="GO" id="GO:0008107">
    <property type="term" value="F:galactoside 2-alpha-L-fucosyltransferase activity"/>
    <property type="evidence" value="ECO:0007669"/>
    <property type="project" value="InterPro"/>
</dbReference>
<sequence>MMRHYICLQGGLGNQLYILGYAFYLQEQGCKNICLFYEQKQNGDTVDTQKRNIIDDLPKELGFKSLYISSLWLKVLRNLCKLPMISKLVDYYEEPTEEWAVFTPFSPLRKKRVSVHIGYYQSFYYQTPLFIERLKRFFFKNVLLERFSPVENDAAIHIRRGDFLTGVNTMIYSEIGVKYYLEGLEKLNREQGIGKIYVFSDDFQAITNDIEEISKIYTVELMQGNSVLQDIRMLMCFKRYVLGNSTFAWWGAKLSEKQNPIVVVPATPWKINLKKEVTPYPKDWILLEN</sequence>
<reference evidence="3 4" key="1">
    <citation type="submission" date="2015-01" db="EMBL/GenBank/DDBJ databases">
        <authorList>
            <person name="Xiang T."/>
            <person name="Song Y."/>
            <person name="Huang L."/>
            <person name="Wang B."/>
            <person name="Wu P."/>
        </authorList>
    </citation>
    <scope>NUCLEOTIDE SEQUENCE [LARGE SCALE GENOMIC DNA]</scope>
    <source>
        <strain evidence="3 4">CcD93</strain>
    </source>
</reference>
<keyword evidence="1" id="KW-0328">Glycosyltransferase</keyword>
<name>A0A0B7ITL4_9FLAO</name>
<dbReference type="OrthoDB" id="9794601at2"/>
<dbReference type="EMBL" id="CDOL01000258">
    <property type="protein sequence ID" value="CEN53974.1"/>
    <property type="molecule type" value="Genomic_DNA"/>
</dbReference>
<organism evidence="3 4">
    <name type="scientific">Capnocytophaga canis</name>
    <dbReference type="NCBI Taxonomy" id="1848903"/>
    <lineage>
        <taxon>Bacteria</taxon>
        <taxon>Pseudomonadati</taxon>
        <taxon>Bacteroidota</taxon>
        <taxon>Flavobacteriia</taxon>
        <taxon>Flavobacteriales</taxon>
        <taxon>Flavobacteriaceae</taxon>
        <taxon>Capnocytophaga</taxon>
    </lineage>
</organism>
<dbReference type="Gene3D" id="3.40.50.11350">
    <property type="match status" value="1"/>
</dbReference>
<dbReference type="InterPro" id="IPR002516">
    <property type="entry name" value="Glyco_trans_11"/>
</dbReference>
<dbReference type="Proteomes" id="UP000038200">
    <property type="component" value="Unassembled WGS sequence"/>
</dbReference>
<dbReference type="GO" id="GO:0016020">
    <property type="term" value="C:membrane"/>
    <property type="evidence" value="ECO:0007669"/>
    <property type="project" value="InterPro"/>
</dbReference>
<evidence type="ECO:0000256" key="2">
    <source>
        <dbReference type="ARBA" id="ARBA00022679"/>
    </source>
</evidence>
<proteinExistence type="predicted"/>
<keyword evidence="2 3" id="KW-0808">Transferase</keyword>
<dbReference type="AlphaFoldDB" id="A0A0B7ITL4"/>
<evidence type="ECO:0000256" key="1">
    <source>
        <dbReference type="ARBA" id="ARBA00022676"/>
    </source>
</evidence>
<dbReference type="CDD" id="cd11301">
    <property type="entry name" value="Fut1_Fut2_like"/>
    <property type="match status" value="1"/>
</dbReference>
<dbReference type="GO" id="GO:0005975">
    <property type="term" value="P:carbohydrate metabolic process"/>
    <property type="evidence" value="ECO:0007669"/>
    <property type="project" value="InterPro"/>
</dbReference>